<gene>
    <name evidence="1" type="ORF">GF867_13255</name>
</gene>
<dbReference type="Proteomes" id="UP000440066">
    <property type="component" value="Unassembled WGS sequence"/>
</dbReference>
<dbReference type="RefSeq" id="WP_153833561.1">
    <property type="nucleotide sequence ID" value="NZ_WJQT01000035.1"/>
</dbReference>
<accession>A0A844C337</accession>
<reference evidence="1 2" key="1">
    <citation type="submission" date="2019-11" db="EMBL/GenBank/DDBJ databases">
        <title>Characterisation of Fundicoccus ignavus gen. nov. sp. nov., a novel genus of the family Aerococcaceae from bulk tank milk.</title>
        <authorList>
            <person name="Siebert A."/>
            <person name="Huptas C."/>
            <person name="Wenning M."/>
            <person name="Scherer S."/>
            <person name="Doll E.V."/>
        </authorList>
    </citation>
    <scope>NUCLEOTIDE SEQUENCE [LARGE SCALE GENOMIC DNA]</scope>
    <source>
        <strain evidence="1 2">DSM 109652</strain>
    </source>
</reference>
<evidence type="ECO:0000313" key="2">
    <source>
        <dbReference type="Proteomes" id="UP000440066"/>
    </source>
</evidence>
<organism evidence="1 2">
    <name type="scientific">Fundicoccus ignavus</name>
    <dbReference type="NCBI Taxonomy" id="2664442"/>
    <lineage>
        <taxon>Bacteria</taxon>
        <taxon>Bacillati</taxon>
        <taxon>Bacillota</taxon>
        <taxon>Bacilli</taxon>
        <taxon>Lactobacillales</taxon>
        <taxon>Aerococcaceae</taxon>
        <taxon>Fundicoccus</taxon>
    </lineage>
</organism>
<comment type="caution">
    <text evidence="1">The sequence shown here is derived from an EMBL/GenBank/DDBJ whole genome shotgun (WGS) entry which is preliminary data.</text>
</comment>
<proteinExistence type="predicted"/>
<evidence type="ECO:0000313" key="1">
    <source>
        <dbReference type="EMBL" id="MRJ48514.1"/>
    </source>
</evidence>
<dbReference type="EMBL" id="WJQT01000035">
    <property type="protein sequence ID" value="MRJ48514.1"/>
    <property type="molecule type" value="Genomic_DNA"/>
</dbReference>
<protein>
    <submittedName>
        <fullName evidence="1">Uncharacterized protein</fullName>
    </submittedName>
</protein>
<sequence>MSTSTAVVKIDKERHSEIKMYAFFKGLTIVEIINNAVGLYLNGSDDFLEFKKKYILPEKERNITVKLEEYDKLVEIAKQHNLNLKL</sequence>
<name>A0A844C337_9LACT</name>
<dbReference type="AlphaFoldDB" id="A0A844C337"/>